<protein>
    <submittedName>
        <fullName evidence="2">Uncharacterized protein</fullName>
    </submittedName>
</protein>
<gene>
    <name evidence="2" type="ORF">E2C01_078282</name>
</gene>
<dbReference type="EMBL" id="VSRR010062849">
    <property type="protein sequence ID" value="MPC83570.1"/>
    <property type="molecule type" value="Genomic_DNA"/>
</dbReference>
<feature type="chain" id="PRO_5022936957" evidence="1">
    <location>
        <begin position="23"/>
        <end position="45"/>
    </location>
</feature>
<sequence>MVLTGVVWCCLVVVLCSTGVSAFLPPASRNTPRPGHFATHRCRME</sequence>
<comment type="caution">
    <text evidence="2">The sequence shown here is derived from an EMBL/GenBank/DDBJ whole genome shotgun (WGS) entry which is preliminary data.</text>
</comment>
<keyword evidence="1" id="KW-0732">Signal</keyword>
<proteinExistence type="predicted"/>
<keyword evidence="3" id="KW-1185">Reference proteome</keyword>
<reference evidence="2 3" key="1">
    <citation type="submission" date="2019-05" db="EMBL/GenBank/DDBJ databases">
        <title>Another draft genome of Portunus trituberculatus and its Hox gene families provides insights of decapod evolution.</title>
        <authorList>
            <person name="Jeong J.-H."/>
            <person name="Song I."/>
            <person name="Kim S."/>
            <person name="Choi T."/>
            <person name="Kim D."/>
            <person name="Ryu S."/>
            <person name="Kim W."/>
        </authorList>
    </citation>
    <scope>NUCLEOTIDE SEQUENCE [LARGE SCALE GENOMIC DNA]</scope>
    <source>
        <tissue evidence="2">Muscle</tissue>
    </source>
</reference>
<organism evidence="2 3">
    <name type="scientific">Portunus trituberculatus</name>
    <name type="common">Swimming crab</name>
    <name type="synonym">Neptunus trituberculatus</name>
    <dbReference type="NCBI Taxonomy" id="210409"/>
    <lineage>
        <taxon>Eukaryota</taxon>
        <taxon>Metazoa</taxon>
        <taxon>Ecdysozoa</taxon>
        <taxon>Arthropoda</taxon>
        <taxon>Crustacea</taxon>
        <taxon>Multicrustacea</taxon>
        <taxon>Malacostraca</taxon>
        <taxon>Eumalacostraca</taxon>
        <taxon>Eucarida</taxon>
        <taxon>Decapoda</taxon>
        <taxon>Pleocyemata</taxon>
        <taxon>Brachyura</taxon>
        <taxon>Eubrachyura</taxon>
        <taxon>Portunoidea</taxon>
        <taxon>Portunidae</taxon>
        <taxon>Portuninae</taxon>
        <taxon>Portunus</taxon>
    </lineage>
</organism>
<dbReference type="AlphaFoldDB" id="A0A5B7IGK5"/>
<evidence type="ECO:0000256" key="1">
    <source>
        <dbReference type="SAM" id="SignalP"/>
    </source>
</evidence>
<dbReference type="Proteomes" id="UP000324222">
    <property type="component" value="Unassembled WGS sequence"/>
</dbReference>
<evidence type="ECO:0000313" key="3">
    <source>
        <dbReference type="Proteomes" id="UP000324222"/>
    </source>
</evidence>
<name>A0A5B7IGK5_PORTR</name>
<accession>A0A5B7IGK5</accession>
<feature type="signal peptide" evidence="1">
    <location>
        <begin position="1"/>
        <end position="22"/>
    </location>
</feature>
<evidence type="ECO:0000313" key="2">
    <source>
        <dbReference type="EMBL" id="MPC83570.1"/>
    </source>
</evidence>